<dbReference type="EMBL" id="BNJF01000004">
    <property type="protein sequence ID" value="GHO48511.1"/>
    <property type="molecule type" value="Genomic_DNA"/>
</dbReference>
<accession>A0A8J3I6W1</accession>
<gene>
    <name evidence="1" type="ORF">KSX_66740</name>
</gene>
<comment type="caution">
    <text evidence="1">The sequence shown here is derived from an EMBL/GenBank/DDBJ whole genome shotgun (WGS) entry which is preliminary data.</text>
</comment>
<evidence type="ECO:0000313" key="2">
    <source>
        <dbReference type="Proteomes" id="UP000612362"/>
    </source>
</evidence>
<keyword evidence="2" id="KW-1185">Reference proteome</keyword>
<dbReference type="Proteomes" id="UP000612362">
    <property type="component" value="Unassembled WGS sequence"/>
</dbReference>
<dbReference type="AlphaFoldDB" id="A0A8J3I6W1"/>
<proteinExistence type="predicted"/>
<evidence type="ECO:0000313" key="1">
    <source>
        <dbReference type="EMBL" id="GHO48511.1"/>
    </source>
</evidence>
<protein>
    <submittedName>
        <fullName evidence="1">Uncharacterized protein</fullName>
    </submittedName>
</protein>
<sequence>MLLLTSKNRYSKQVLAILTQTRDSDISIVNVIEDIATFVLNFFGNFYKNASEKALLIDGRDASPFLAWLRAGADSRTSGCLGT</sequence>
<organism evidence="1 2">
    <name type="scientific">Ktedonospora formicarum</name>
    <dbReference type="NCBI Taxonomy" id="2778364"/>
    <lineage>
        <taxon>Bacteria</taxon>
        <taxon>Bacillati</taxon>
        <taxon>Chloroflexota</taxon>
        <taxon>Ktedonobacteria</taxon>
        <taxon>Ktedonobacterales</taxon>
        <taxon>Ktedonobacteraceae</taxon>
        <taxon>Ktedonospora</taxon>
    </lineage>
</organism>
<reference evidence="1" key="1">
    <citation type="submission" date="2020-10" db="EMBL/GenBank/DDBJ databases">
        <title>Taxonomic study of unclassified bacteria belonging to the class Ktedonobacteria.</title>
        <authorList>
            <person name="Yabe S."/>
            <person name="Wang C.M."/>
            <person name="Zheng Y."/>
            <person name="Sakai Y."/>
            <person name="Cavaletti L."/>
            <person name="Monciardini P."/>
            <person name="Donadio S."/>
        </authorList>
    </citation>
    <scope>NUCLEOTIDE SEQUENCE</scope>
    <source>
        <strain evidence="1">SOSP1-1</strain>
    </source>
</reference>
<name>A0A8J3I6W1_9CHLR</name>